<evidence type="ECO:0000256" key="5">
    <source>
        <dbReference type="HAMAP-Rule" id="MF_01184"/>
    </source>
</evidence>
<keyword evidence="4 5" id="KW-0660">Purine salvage</keyword>
<dbReference type="InterPro" id="IPR029057">
    <property type="entry name" value="PRTase-like"/>
</dbReference>
<sequence length="198" mass="22006">MEELGVMKLLEERIKKDGVVLPGNVLKVNQFLNHQIDPELMYKMGEEFARLFKDEEITKIITVESSGIAPAVMAGLVMKLPVVFARKHKSLTLVDNLYTSDVYSYTKKVTNTISVDKKFLTSDDKVLIIDDFLANGQAVQGIFNICDAAGAEIKGVGIVIEKSFQEGAKIIHDRGVRLESLAVISSFDDNQVHFEGEE</sequence>
<dbReference type="GO" id="GO:0005737">
    <property type="term" value="C:cytoplasm"/>
    <property type="evidence" value="ECO:0007669"/>
    <property type="project" value="UniProtKB-SubCell"/>
</dbReference>
<feature type="binding site" evidence="5">
    <location>
        <position position="33"/>
    </location>
    <ligand>
        <name>xanthine</name>
        <dbReference type="ChEBI" id="CHEBI:17712"/>
    </ligand>
</feature>
<comment type="similarity">
    <text evidence="5">Belongs to the purine/pyrimidine phosphoribosyltransferase family. Xpt subfamily.</text>
</comment>
<dbReference type="UniPathway" id="UPA00602">
    <property type="reaction ID" value="UER00658"/>
</dbReference>
<dbReference type="CDD" id="cd06223">
    <property type="entry name" value="PRTases_typeI"/>
    <property type="match status" value="1"/>
</dbReference>
<evidence type="ECO:0000256" key="4">
    <source>
        <dbReference type="ARBA" id="ARBA00022726"/>
    </source>
</evidence>
<keyword evidence="3 5" id="KW-0808">Transferase</keyword>
<comment type="pathway">
    <text evidence="5">Purine metabolism; XMP biosynthesis via salvage pathway; XMP from xanthine: step 1/1.</text>
</comment>
<feature type="binding site" evidence="5">
    <location>
        <position position="162"/>
    </location>
    <ligand>
        <name>xanthine</name>
        <dbReference type="ChEBI" id="CHEBI:17712"/>
    </ligand>
</feature>
<organism evidence="7 8">
    <name type="scientific">Ligilactobacillus salivarius str. Ren</name>
    <dbReference type="NCBI Taxonomy" id="1194971"/>
    <lineage>
        <taxon>Bacteria</taxon>
        <taxon>Bacillati</taxon>
        <taxon>Bacillota</taxon>
        <taxon>Bacilli</taxon>
        <taxon>Lactobacillales</taxon>
        <taxon>Lactobacillaceae</taxon>
        <taxon>Ligilactobacillus</taxon>
    </lineage>
</organism>
<comment type="catalytic activity">
    <reaction evidence="5">
        <text>XMP + diphosphate = xanthine + 5-phospho-alpha-D-ribose 1-diphosphate</text>
        <dbReference type="Rhea" id="RHEA:10800"/>
        <dbReference type="ChEBI" id="CHEBI:17712"/>
        <dbReference type="ChEBI" id="CHEBI:33019"/>
        <dbReference type="ChEBI" id="CHEBI:57464"/>
        <dbReference type="ChEBI" id="CHEBI:58017"/>
        <dbReference type="EC" id="2.4.2.22"/>
    </reaction>
</comment>
<evidence type="ECO:0000256" key="3">
    <source>
        <dbReference type="ARBA" id="ARBA00022679"/>
    </source>
</evidence>
<dbReference type="InterPro" id="IPR010079">
    <property type="entry name" value="Xanthine_PRibTrfase"/>
</dbReference>
<feature type="binding site" evidence="5">
    <location>
        <position position="26"/>
    </location>
    <ligand>
        <name>xanthine</name>
        <dbReference type="ChEBI" id="CHEBI:17712"/>
    </ligand>
</feature>
<dbReference type="GO" id="GO:0006166">
    <property type="term" value="P:purine ribonucleoside salvage"/>
    <property type="evidence" value="ECO:0007669"/>
    <property type="project" value="UniProtKB-KW"/>
</dbReference>
<evidence type="ECO:0000256" key="6">
    <source>
        <dbReference type="NCBIfam" id="TIGR01744"/>
    </source>
</evidence>
<gene>
    <name evidence="5" type="primary">xpt</name>
    <name evidence="7" type="ORF">LsR_01244</name>
</gene>
<name>A0A0F7PZH1_9LACO</name>
<evidence type="ECO:0000313" key="8">
    <source>
        <dbReference type="Proteomes" id="UP000035027"/>
    </source>
</evidence>
<dbReference type="GO" id="GO:0032265">
    <property type="term" value="P:XMP salvage"/>
    <property type="evidence" value="ECO:0007669"/>
    <property type="project" value="UniProtKB-UniRule"/>
</dbReference>
<accession>A0A0F7PZH1</accession>
<dbReference type="PATRIC" id="fig|1194971.3.peg.1247"/>
<proteinExistence type="inferred from homology"/>
<dbReference type="PANTHER" id="PTHR43864">
    <property type="entry name" value="HYPOXANTHINE/GUANINE PHOSPHORIBOSYLTRANSFERASE"/>
    <property type="match status" value="1"/>
</dbReference>
<dbReference type="AlphaFoldDB" id="A0A0F7PZH1"/>
<evidence type="ECO:0000313" key="7">
    <source>
        <dbReference type="EMBL" id="AKI04789.1"/>
    </source>
</evidence>
<dbReference type="InterPro" id="IPR000836">
    <property type="entry name" value="PRTase_dom"/>
</dbReference>
<dbReference type="Proteomes" id="UP000035027">
    <property type="component" value="Chromosome"/>
</dbReference>
<evidence type="ECO:0000256" key="1">
    <source>
        <dbReference type="ARBA" id="ARBA00022490"/>
    </source>
</evidence>
<evidence type="ECO:0000256" key="2">
    <source>
        <dbReference type="ARBA" id="ARBA00022676"/>
    </source>
</evidence>
<protein>
    <recommendedName>
        <fullName evidence="5 6">Xanthine phosphoribosyltransferase</fullName>
        <shortName evidence="5">XPRTase</shortName>
        <ecNumber evidence="5 6">2.4.2.22</ecNumber>
    </recommendedName>
</protein>
<dbReference type="HAMAP" id="MF_01184">
    <property type="entry name" value="XPRTase"/>
    <property type="match status" value="1"/>
</dbReference>
<comment type="function">
    <text evidence="5">Converts the preformed base xanthine, a product of nucleic acid breakdown, to xanthosine 5'-monophosphate (XMP), so it can be reused for RNA or DNA synthesis.</text>
</comment>
<dbReference type="NCBIfam" id="NF006671">
    <property type="entry name" value="PRK09219.1"/>
    <property type="match status" value="1"/>
</dbReference>
<dbReference type="SUPFAM" id="SSF53271">
    <property type="entry name" value="PRTase-like"/>
    <property type="match status" value="1"/>
</dbReference>
<dbReference type="GO" id="GO:0000310">
    <property type="term" value="F:xanthine phosphoribosyltransferase activity"/>
    <property type="evidence" value="ECO:0007669"/>
    <property type="project" value="UniProtKB-UniRule"/>
</dbReference>
<comment type="subunit">
    <text evidence="5">Homodimer.</text>
</comment>
<dbReference type="EC" id="2.4.2.22" evidence="5 6"/>
<dbReference type="Gene3D" id="3.40.50.2020">
    <property type="match status" value="1"/>
</dbReference>
<reference evidence="7 8" key="1">
    <citation type="submission" date="2015-05" db="EMBL/GenBank/DDBJ databases">
        <title>Complete genome sequence of Lactobacillus salivarius Ren, a probiotic strain with antitumor activity.</title>
        <authorList>
            <person name="Sun E."/>
            <person name="Zhao L."/>
            <person name="Liu S."/>
            <person name="Zhang M."/>
            <person name="Guo H."/>
            <person name="Ren F."/>
        </authorList>
    </citation>
    <scope>NUCLEOTIDE SEQUENCE [LARGE SCALE GENOMIC DNA]</scope>
    <source>
        <strain evidence="7 8">Ren</strain>
    </source>
</reference>
<dbReference type="GO" id="GO:0046110">
    <property type="term" value="P:xanthine metabolic process"/>
    <property type="evidence" value="ECO:0007669"/>
    <property type="project" value="UniProtKB-UniRule"/>
</dbReference>
<feature type="binding site" evidence="5">
    <location>
        <begin position="134"/>
        <end position="138"/>
    </location>
    <ligand>
        <name>5-phospho-alpha-D-ribose 1-diphosphate</name>
        <dbReference type="ChEBI" id="CHEBI:58017"/>
    </ligand>
</feature>
<keyword evidence="2 5" id="KW-0328">Glycosyltransferase</keyword>
<dbReference type="InterPro" id="IPR050118">
    <property type="entry name" value="Pur/Pyrimidine_PRTase"/>
</dbReference>
<dbReference type="EMBL" id="CP011403">
    <property type="protein sequence ID" value="AKI04789.1"/>
    <property type="molecule type" value="Genomic_DNA"/>
</dbReference>
<dbReference type="NCBIfam" id="TIGR01744">
    <property type="entry name" value="XPRTase"/>
    <property type="match status" value="1"/>
</dbReference>
<dbReference type="PANTHER" id="PTHR43864:SF1">
    <property type="entry name" value="XANTHINE PHOSPHORIBOSYLTRANSFERASE"/>
    <property type="match status" value="1"/>
</dbReference>
<keyword evidence="1 5" id="KW-0963">Cytoplasm</keyword>
<comment type="subcellular location">
    <subcellularLocation>
        <location evidence="5">Cytoplasm</location>
    </subcellularLocation>
</comment>